<dbReference type="PANTHER" id="PTHR43300">
    <property type="entry name" value="ACETYLTRANSFERASE"/>
    <property type="match status" value="1"/>
</dbReference>
<dbReference type="SUPFAM" id="SSF51161">
    <property type="entry name" value="Trimeric LpxA-like enzymes"/>
    <property type="match status" value="1"/>
</dbReference>
<dbReference type="InterPro" id="IPR011004">
    <property type="entry name" value="Trimer_LpxA-like_sf"/>
</dbReference>
<dbReference type="InterPro" id="IPR050179">
    <property type="entry name" value="Trans_hexapeptide_repeat"/>
</dbReference>
<proteinExistence type="predicted"/>
<dbReference type="GO" id="GO:0016746">
    <property type="term" value="F:acyltransferase activity"/>
    <property type="evidence" value="ECO:0007669"/>
    <property type="project" value="UniProtKB-KW"/>
</dbReference>
<evidence type="ECO:0000256" key="1">
    <source>
        <dbReference type="ARBA" id="ARBA00022679"/>
    </source>
</evidence>
<dbReference type="CDD" id="cd04647">
    <property type="entry name" value="LbH_MAT_like"/>
    <property type="match status" value="1"/>
</dbReference>
<evidence type="ECO:0000313" key="3">
    <source>
        <dbReference type="EMBL" id="OIQ85461.1"/>
    </source>
</evidence>
<dbReference type="EMBL" id="MLJW01000542">
    <property type="protein sequence ID" value="OIQ85461.1"/>
    <property type="molecule type" value="Genomic_DNA"/>
</dbReference>
<reference evidence="3" key="1">
    <citation type="submission" date="2016-10" db="EMBL/GenBank/DDBJ databases">
        <title>Sequence of Gallionella enrichment culture.</title>
        <authorList>
            <person name="Poehlein A."/>
            <person name="Muehling M."/>
            <person name="Daniel R."/>
        </authorList>
    </citation>
    <scope>NUCLEOTIDE SEQUENCE</scope>
</reference>
<keyword evidence="1 3" id="KW-0808">Transferase</keyword>
<sequence length="216" mass="22869">MKLHPDSTPSNPFVDPSSLGLAECGEHVIIRPTVRLVHPERMRIGSHVMIDDFVFLGAHEELVIGNHVHIGCHTAIIGGGSCYISDFFGLSSGVRVLTGSDDFLGGGLTNPTVPADLRHVHRGRVWMGAHGGLGANSVVFPDVAIGEGSTVSAGAVVARSLAAWGVYAGNPARRVKARPSEHIRVGEAELLSREGPYPRDYRDAPYAGLELPDAAV</sequence>
<gene>
    <name evidence="3" type="primary">vioB</name>
    <name evidence="3" type="ORF">GALL_326930</name>
</gene>
<keyword evidence="2 3" id="KW-0012">Acyltransferase</keyword>
<name>A0A1J5RBD3_9ZZZZ</name>
<dbReference type="PANTHER" id="PTHR43300:SF12">
    <property type="entry name" value="CHLORAMPHENICOL ACETYLTRANSFERASE"/>
    <property type="match status" value="1"/>
</dbReference>
<comment type="caution">
    <text evidence="3">The sequence shown here is derived from an EMBL/GenBank/DDBJ whole genome shotgun (WGS) entry which is preliminary data.</text>
</comment>
<accession>A0A1J5RBD3</accession>
<dbReference type="AlphaFoldDB" id="A0A1J5RBD3"/>
<organism evidence="3">
    <name type="scientific">mine drainage metagenome</name>
    <dbReference type="NCBI Taxonomy" id="410659"/>
    <lineage>
        <taxon>unclassified sequences</taxon>
        <taxon>metagenomes</taxon>
        <taxon>ecological metagenomes</taxon>
    </lineage>
</organism>
<protein>
    <submittedName>
        <fullName evidence="3">dTDP-4-amino-4,6-dideoxy-D-glucose acyltransferase</fullName>
        <ecNumber evidence="3">2.3.1.209</ecNumber>
    </submittedName>
</protein>
<dbReference type="Gene3D" id="2.160.10.10">
    <property type="entry name" value="Hexapeptide repeat proteins"/>
    <property type="match status" value="1"/>
</dbReference>
<dbReference type="EC" id="2.3.1.209" evidence="3"/>
<evidence type="ECO:0000256" key="2">
    <source>
        <dbReference type="ARBA" id="ARBA00023315"/>
    </source>
</evidence>